<evidence type="ECO:0008006" key="7">
    <source>
        <dbReference type="Google" id="ProtNLM"/>
    </source>
</evidence>
<dbReference type="GO" id="GO:0008270">
    <property type="term" value="F:zinc ion binding"/>
    <property type="evidence" value="ECO:0007669"/>
    <property type="project" value="UniProtKB-KW"/>
</dbReference>
<evidence type="ECO:0000313" key="5">
    <source>
        <dbReference type="EMBL" id="KAF9461605.1"/>
    </source>
</evidence>
<comment type="caution">
    <text evidence="5">The sequence shown here is derived from an EMBL/GenBank/DDBJ whole genome shotgun (WGS) entry which is preliminary data.</text>
</comment>
<dbReference type="PROSITE" id="PS51192">
    <property type="entry name" value="HELICASE_ATP_BIND_1"/>
    <property type="match status" value="1"/>
</dbReference>
<proteinExistence type="inferred from homology"/>
<dbReference type="EMBL" id="MU150282">
    <property type="protein sequence ID" value="KAF9461605.1"/>
    <property type="molecule type" value="Genomic_DNA"/>
</dbReference>
<keyword evidence="2" id="KW-0863">Zinc-finger</keyword>
<dbReference type="InterPro" id="IPR013087">
    <property type="entry name" value="Znf_C2H2_type"/>
</dbReference>
<dbReference type="GO" id="GO:0005524">
    <property type="term" value="F:ATP binding"/>
    <property type="evidence" value="ECO:0007669"/>
    <property type="project" value="InterPro"/>
</dbReference>
<dbReference type="OrthoDB" id="3151137at2759"/>
<reference evidence="5" key="1">
    <citation type="submission" date="2020-11" db="EMBL/GenBank/DDBJ databases">
        <authorList>
            <consortium name="DOE Joint Genome Institute"/>
            <person name="Ahrendt S."/>
            <person name="Riley R."/>
            <person name="Andreopoulos W."/>
            <person name="Labutti K."/>
            <person name="Pangilinan J."/>
            <person name="Ruiz-Duenas F.J."/>
            <person name="Barrasa J.M."/>
            <person name="Sanchez-Garcia M."/>
            <person name="Camarero S."/>
            <person name="Miyauchi S."/>
            <person name="Serrano A."/>
            <person name="Linde D."/>
            <person name="Babiker R."/>
            <person name="Drula E."/>
            <person name="Ayuso-Fernandez I."/>
            <person name="Pacheco R."/>
            <person name="Padilla G."/>
            <person name="Ferreira P."/>
            <person name="Barriuso J."/>
            <person name="Kellner H."/>
            <person name="Castanera R."/>
            <person name="Alfaro M."/>
            <person name="Ramirez L."/>
            <person name="Pisabarro A.G."/>
            <person name="Kuo A."/>
            <person name="Tritt A."/>
            <person name="Lipzen A."/>
            <person name="He G."/>
            <person name="Yan M."/>
            <person name="Ng V."/>
            <person name="Cullen D."/>
            <person name="Martin F."/>
            <person name="Rosso M.-N."/>
            <person name="Henrissat B."/>
            <person name="Hibbett D."/>
            <person name="Martinez A.T."/>
            <person name="Grigoriev I.V."/>
        </authorList>
    </citation>
    <scope>NUCLEOTIDE SEQUENCE</scope>
    <source>
        <strain evidence="5">CBS 247.69</strain>
    </source>
</reference>
<keyword evidence="6" id="KW-1185">Reference proteome</keyword>
<accession>A0A9P6CGU2</accession>
<dbReference type="InterPro" id="IPR011545">
    <property type="entry name" value="DEAD/DEAH_box_helicase_dom"/>
</dbReference>
<gene>
    <name evidence="5" type="ORF">BDZ94DRAFT_1371120</name>
</gene>
<comment type="similarity">
    <text evidence="1">Belongs to the helicase family. RecQ subfamily.</text>
</comment>
<feature type="domain" description="C2H2-type" evidence="3">
    <location>
        <begin position="183"/>
        <end position="207"/>
    </location>
</feature>
<keyword evidence="2" id="KW-0862">Zinc</keyword>
<evidence type="ECO:0000256" key="2">
    <source>
        <dbReference type="PROSITE-ProRule" id="PRU00042"/>
    </source>
</evidence>
<dbReference type="PROSITE" id="PS00028">
    <property type="entry name" value="ZINC_FINGER_C2H2_1"/>
    <property type="match status" value="1"/>
</dbReference>
<dbReference type="InterPro" id="IPR014001">
    <property type="entry name" value="Helicase_ATP-bd"/>
</dbReference>
<feature type="domain" description="Helicase ATP-binding" evidence="4">
    <location>
        <begin position="1049"/>
        <end position="1210"/>
    </location>
</feature>
<organism evidence="5 6">
    <name type="scientific">Collybia nuda</name>
    <dbReference type="NCBI Taxonomy" id="64659"/>
    <lineage>
        <taxon>Eukaryota</taxon>
        <taxon>Fungi</taxon>
        <taxon>Dikarya</taxon>
        <taxon>Basidiomycota</taxon>
        <taxon>Agaricomycotina</taxon>
        <taxon>Agaricomycetes</taxon>
        <taxon>Agaricomycetidae</taxon>
        <taxon>Agaricales</taxon>
        <taxon>Tricholomatineae</taxon>
        <taxon>Clitocybaceae</taxon>
        <taxon>Collybia</taxon>
    </lineage>
</organism>
<dbReference type="PROSITE" id="PS50157">
    <property type="entry name" value="ZINC_FINGER_C2H2_2"/>
    <property type="match status" value="1"/>
</dbReference>
<dbReference type="GO" id="GO:0005694">
    <property type="term" value="C:chromosome"/>
    <property type="evidence" value="ECO:0007669"/>
    <property type="project" value="TreeGrafter"/>
</dbReference>
<dbReference type="GO" id="GO:0005634">
    <property type="term" value="C:nucleus"/>
    <property type="evidence" value="ECO:0007669"/>
    <property type="project" value="TreeGrafter"/>
</dbReference>
<dbReference type="GO" id="GO:0003676">
    <property type="term" value="F:nucleic acid binding"/>
    <property type="evidence" value="ECO:0007669"/>
    <property type="project" value="InterPro"/>
</dbReference>
<dbReference type="PANTHER" id="PTHR13710">
    <property type="entry name" value="DNA HELICASE RECQ FAMILY MEMBER"/>
    <property type="match status" value="1"/>
</dbReference>
<dbReference type="InterPro" id="IPR027417">
    <property type="entry name" value="P-loop_NTPase"/>
</dbReference>
<dbReference type="SUPFAM" id="SSF52540">
    <property type="entry name" value="P-loop containing nucleoside triphosphate hydrolases"/>
    <property type="match status" value="1"/>
</dbReference>
<dbReference type="PANTHER" id="PTHR13710:SF145">
    <property type="entry name" value="ATP-DEPENDENT DNA HELICASE"/>
    <property type="match status" value="1"/>
</dbReference>
<name>A0A9P6CGU2_9AGAR</name>
<dbReference type="Proteomes" id="UP000807353">
    <property type="component" value="Unassembled WGS sequence"/>
</dbReference>
<protein>
    <recommendedName>
        <fullName evidence="7">DNA helicase</fullName>
    </recommendedName>
</protein>
<evidence type="ECO:0000259" key="3">
    <source>
        <dbReference type="PROSITE" id="PS50157"/>
    </source>
</evidence>
<evidence type="ECO:0000313" key="6">
    <source>
        <dbReference type="Proteomes" id="UP000807353"/>
    </source>
</evidence>
<dbReference type="SMART" id="SM00487">
    <property type="entry name" value="DEXDc"/>
    <property type="match status" value="1"/>
</dbReference>
<evidence type="ECO:0000256" key="1">
    <source>
        <dbReference type="ARBA" id="ARBA00005446"/>
    </source>
</evidence>
<dbReference type="Gene3D" id="3.40.50.300">
    <property type="entry name" value="P-loop containing nucleotide triphosphate hydrolases"/>
    <property type="match status" value="1"/>
</dbReference>
<evidence type="ECO:0000259" key="4">
    <source>
        <dbReference type="PROSITE" id="PS51192"/>
    </source>
</evidence>
<sequence>MTGIVCSFCGLVFQGLVIKARNARDVHVRKCQPSVAFTVGSTQVTLERRSDGYFYCECGSPSCSRRYGTTTALKTHFKNTNILHKTYTDSIMSQSSSAGEVAEPEVPDEGSQLITHQDLDPIGFGFNQRGRSACPYQSSHDWYSQVQWVTCQYGFVAKVPDEFPDMGLGPMDQVDGLRLHKGFQCEKCNKCYGTIGSITSHHHHQHAKTPVPSSWPPVHIQQLDRGSHKAYFKVIPHPARPEPETSILLQNLRVNTDANTALAGLQSSDPRLISPWLRSTKWHQLIKGKDVGRLRSLVAAVTDSEFPGLVSAIHMLFMGSTEMLDHMPELFLQRLNTPDPTKGLNHTPFHKHQDHEIRMQEYAQPITKLIAMLLRNEGDLEFDLPPKVVVNLHKIRERMVTKNTGDIPYKIFYVLYGLWTASWPRTRTISFPDPTITDGSFAHPKYTTGVLAKMQYDMRMVFIVQVDRSTKIKNDTDYIRQGVSLERWYTENQESTFNSIRSLQHQASAIAYSQQGLPKVWWLDRDTFQVMLYEGHRIEFQLIREMFAVIETELVRLWEEELSMGLKVHVNYGELSDDLTNDDVGYSFVSDPRNGFGTDRDILMRSVLESPRHRRRFLVSLDPVTGVPVWNQTAFREWLFHYSRFHALLIVRAEMLGGSPGRMTELTGMTYRNTPTTTTRNLLAFGRYLAILVTYHKGSAMTGQDKLIPHALDAISSDLIVQDLTVARPFAEMAVYVCYPAEGGMHGLYANQLFVNNGRLFLTMDITNMMKRYTQQAVGYSIGVQAWRHISAAWRRKMCSKMAEILEDDEYETIEALQSSHSRQTENRIYGVSAEILAGAAEDVLPLYLDASTEWQIECRTVPGGLSLPYPEARSFMYDNLVKSGTIPRSRRTVGGSYEKVADLVAMRKIMGNGLGDIGSEKGSGSKHKEDKTLVEEDLFQISSAVVRAPAWALSKGDEEEEYVDLELEVACNVDHNDEEPEWVPKTPSQSQGMMFFSHPRGSASPHMNKLVIEKRLFANESQCLNALRRLSGNPKATWWSNVQQDAIMETLALRTDILVIMATGYGKTMLALIPPLVEDNLVTVVVLLLRSLIMDYIRKLQAIGMGYELYASTATRVLKGTYNLVIVSADSARSVQWKKAIGNLNRIKPVARLVFDEAQLAKTSDDYRESLRNLYELRVFPMQIILLSGTVPPMMESSLLADFGLKKDTIIFRTPTDRPELEYIIYPFEENALTNMMRAVEVYKKQSALFESCDRALIFVPYLATGERMASILGCPFYNGDKKTTEQDQQMYYDQWILGGTKVMCVRYGVTVYNDGQGVYCKADGTGYRCNRCKSGSTKQPVISRPEKRLAPTTGAFDNVAKETKKRKAVHVTANYEYVCHDALHDTFESGANSCTFPDLVAPIGFAVFCNTTVREAAQEQFGKRWIDLRAHEVWLNGAPVAGHKSNLSAVFLWVLCEFVDAWVY</sequence>
<keyword evidence="2" id="KW-0479">Metal-binding</keyword>
<dbReference type="Pfam" id="PF00270">
    <property type="entry name" value="DEAD"/>
    <property type="match status" value="1"/>
</dbReference>